<keyword evidence="1" id="KW-0472">Membrane</keyword>
<evidence type="ECO:0000259" key="2">
    <source>
        <dbReference type="Pfam" id="PF13906"/>
    </source>
</evidence>
<feature type="transmembrane region" description="Helical" evidence="1">
    <location>
        <begin position="12"/>
        <end position="33"/>
    </location>
</feature>
<dbReference type="EMBL" id="JACDUU010000008">
    <property type="protein sequence ID" value="MBA2872687.1"/>
    <property type="molecule type" value="Genomic_DNA"/>
</dbReference>
<evidence type="ECO:0000313" key="4">
    <source>
        <dbReference type="Proteomes" id="UP000580891"/>
    </source>
</evidence>
<gene>
    <name evidence="3" type="ORF">HNQ85_002999</name>
</gene>
<feature type="domain" description="Cationic amino acid transporter C-terminal" evidence="2">
    <location>
        <begin position="13"/>
        <end position="62"/>
    </location>
</feature>
<dbReference type="Gene3D" id="1.20.1740.10">
    <property type="entry name" value="Amino acid/polyamine transporter I"/>
    <property type="match status" value="1"/>
</dbReference>
<feature type="transmembrane region" description="Helical" evidence="1">
    <location>
        <begin position="39"/>
        <end position="57"/>
    </location>
</feature>
<dbReference type="InterPro" id="IPR029485">
    <property type="entry name" value="CAT_C"/>
</dbReference>
<comment type="caution">
    <text evidence="3">The sequence shown here is derived from an EMBL/GenBank/DDBJ whole genome shotgun (WGS) entry which is preliminary data.</text>
</comment>
<organism evidence="3 4">
    <name type="scientific">[Anoxybacillus] calidus</name>
    <dbReference type="NCBI Taxonomy" id="575178"/>
    <lineage>
        <taxon>Bacteria</taxon>
        <taxon>Bacillati</taxon>
        <taxon>Bacillota</taxon>
        <taxon>Bacilli</taxon>
        <taxon>Bacillales</taxon>
        <taxon>Anoxybacillaceae</taxon>
        <taxon>Paranoxybacillus</taxon>
    </lineage>
</organism>
<keyword evidence="4" id="KW-1185">Reference proteome</keyword>
<accession>A0A7V9Z236</accession>
<name>A0A7V9Z236_9BACL</name>
<protein>
    <submittedName>
        <fullName evidence="3">Amino acid transporter</fullName>
    </submittedName>
</protein>
<evidence type="ECO:0000256" key="1">
    <source>
        <dbReference type="SAM" id="Phobius"/>
    </source>
</evidence>
<sequence>MRKTQPNIKRASKVPFVSWIPLSAVAFCGYLVLQLPATTWLSFAAWLFIGIVIYFLYGRKNSTLNDIEKLEEKVS</sequence>
<reference evidence="3 4" key="1">
    <citation type="submission" date="2020-07" db="EMBL/GenBank/DDBJ databases">
        <title>Genomic Encyclopedia of Type Strains, Phase IV (KMG-IV): sequencing the most valuable type-strain genomes for metagenomic binning, comparative biology and taxonomic classification.</title>
        <authorList>
            <person name="Goeker M."/>
        </authorList>
    </citation>
    <scope>NUCLEOTIDE SEQUENCE [LARGE SCALE GENOMIC DNA]</scope>
    <source>
        <strain evidence="3 4">DSM 25220</strain>
    </source>
</reference>
<dbReference type="Pfam" id="PF13906">
    <property type="entry name" value="AA_permease_C"/>
    <property type="match status" value="1"/>
</dbReference>
<dbReference type="AlphaFoldDB" id="A0A7V9Z236"/>
<dbReference type="Proteomes" id="UP000580891">
    <property type="component" value="Unassembled WGS sequence"/>
</dbReference>
<keyword evidence="1" id="KW-1133">Transmembrane helix</keyword>
<evidence type="ECO:0000313" key="3">
    <source>
        <dbReference type="EMBL" id="MBA2872687.1"/>
    </source>
</evidence>
<keyword evidence="1" id="KW-0812">Transmembrane</keyword>
<proteinExistence type="predicted"/>